<organism evidence="3 4">
    <name type="scientific">bacterium (Candidatus Blackallbacteria) CG17_big_fil_post_rev_8_21_14_2_50_48_46</name>
    <dbReference type="NCBI Taxonomy" id="2014261"/>
    <lineage>
        <taxon>Bacteria</taxon>
        <taxon>Candidatus Blackallbacteria</taxon>
    </lineage>
</organism>
<dbReference type="GO" id="GO:0071513">
    <property type="term" value="C:phosphopantothenoylcysteine decarboxylase complex"/>
    <property type="evidence" value="ECO:0007669"/>
    <property type="project" value="TreeGrafter"/>
</dbReference>
<evidence type="ECO:0000259" key="1">
    <source>
        <dbReference type="Pfam" id="PF02441"/>
    </source>
</evidence>
<dbReference type="AlphaFoldDB" id="A0A2M7G5B2"/>
<dbReference type="InterPro" id="IPR003382">
    <property type="entry name" value="Flavoprotein"/>
</dbReference>
<name>A0A2M7G5B2_9BACT</name>
<dbReference type="EMBL" id="PFFQ01000031">
    <property type="protein sequence ID" value="PIW17012.1"/>
    <property type="molecule type" value="Genomic_DNA"/>
</dbReference>
<protein>
    <submittedName>
        <fullName evidence="3">Phosphopantothenoylcysteine decarboxylase</fullName>
    </submittedName>
</protein>
<evidence type="ECO:0000259" key="2">
    <source>
        <dbReference type="Pfam" id="PF04127"/>
    </source>
</evidence>
<dbReference type="InterPro" id="IPR035929">
    <property type="entry name" value="CoaB-like_sf"/>
</dbReference>
<dbReference type="PANTHER" id="PTHR14359">
    <property type="entry name" value="HOMO-OLIGOMERIC FLAVIN CONTAINING CYS DECARBOXYLASE FAMILY"/>
    <property type="match status" value="1"/>
</dbReference>
<evidence type="ECO:0000313" key="3">
    <source>
        <dbReference type="EMBL" id="PIW17012.1"/>
    </source>
</evidence>
<reference evidence="3 4" key="1">
    <citation type="submission" date="2017-09" db="EMBL/GenBank/DDBJ databases">
        <title>Depth-based differentiation of microbial function through sediment-hosted aquifers and enrichment of novel symbionts in the deep terrestrial subsurface.</title>
        <authorList>
            <person name="Probst A.J."/>
            <person name="Ladd B."/>
            <person name="Jarett J.K."/>
            <person name="Geller-Mcgrath D.E."/>
            <person name="Sieber C.M."/>
            <person name="Emerson J.B."/>
            <person name="Anantharaman K."/>
            <person name="Thomas B.C."/>
            <person name="Malmstrom R."/>
            <person name="Stieglmeier M."/>
            <person name="Klingl A."/>
            <person name="Woyke T."/>
            <person name="Ryan C.M."/>
            <person name="Banfield J.F."/>
        </authorList>
    </citation>
    <scope>NUCLEOTIDE SEQUENCE [LARGE SCALE GENOMIC DNA]</scope>
    <source>
        <strain evidence="3">CG17_big_fil_post_rev_8_21_14_2_50_48_46</strain>
    </source>
</reference>
<sequence length="414" mass="45625">MSARWNPLPPEPSDLDDHAVRLQGDALQGKRIALLVCGGIAAIKAPLLVRELRRQGAEITVFVSEEALRYTTEEALAWSSDRPVISRLSSRSEHLSGQMAFDACLVAPATYNTLNKFRNGIADTLLTTFLASALGRLERGQTRILVAPTLHGSMHNAILTESLNALQEMGVEVIPPKQGDGKHLLPELEEIVMRTARSLTASPLRGIPVLVTGGPTPVHLDQIRRLTNRFTGQLGIAIAKELWLAGAEAYLIQGESGLIPPVWLPHQIVPDYATYQQTVLKVLAEREMPVGIFSAAVADYSPREVYPGKRPSGETEWELKLVPTEKVIQRVQTSFPELMLISFKFEAQLSHAELMQIARQRLESGHAAVIANRAEEQGAEQVAWLVTPHQPELRMESKAGIARALKLWLEQALK</sequence>
<dbReference type="Gene3D" id="3.40.50.10300">
    <property type="entry name" value="CoaB-like"/>
    <property type="match status" value="1"/>
</dbReference>
<dbReference type="Pfam" id="PF02441">
    <property type="entry name" value="Flavoprotein"/>
    <property type="match status" value="1"/>
</dbReference>
<dbReference type="Pfam" id="PF04127">
    <property type="entry name" value="DFP"/>
    <property type="match status" value="1"/>
</dbReference>
<dbReference type="Gene3D" id="3.40.50.1950">
    <property type="entry name" value="Flavin prenyltransferase-like"/>
    <property type="match status" value="1"/>
</dbReference>
<dbReference type="InterPro" id="IPR007085">
    <property type="entry name" value="DNA/pantothenate-metab_flavo_C"/>
</dbReference>
<feature type="domain" description="Flavoprotein" evidence="1">
    <location>
        <begin position="30"/>
        <end position="176"/>
    </location>
</feature>
<feature type="domain" description="DNA/pantothenate metabolism flavoprotein C-terminal" evidence="2">
    <location>
        <begin position="204"/>
        <end position="405"/>
    </location>
</feature>
<dbReference type="Proteomes" id="UP000231019">
    <property type="component" value="Unassembled WGS sequence"/>
</dbReference>
<comment type="caution">
    <text evidence="3">The sequence shown here is derived from an EMBL/GenBank/DDBJ whole genome shotgun (WGS) entry which is preliminary data.</text>
</comment>
<dbReference type="GO" id="GO:0015937">
    <property type="term" value="P:coenzyme A biosynthetic process"/>
    <property type="evidence" value="ECO:0007669"/>
    <property type="project" value="TreeGrafter"/>
</dbReference>
<dbReference type="GO" id="GO:0010181">
    <property type="term" value="F:FMN binding"/>
    <property type="evidence" value="ECO:0007669"/>
    <property type="project" value="TreeGrafter"/>
</dbReference>
<dbReference type="InterPro" id="IPR036551">
    <property type="entry name" value="Flavin_trans-like"/>
</dbReference>
<dbReference type="SUPFAM" id="SSF52507">
    <property type="entry name" value="Homo-oligomeric flavin-containing Cys decarboxylases, HFCD"/>
    <property type="match status" value="1"/>
</dbReference>
<proteinExistence type="predicted"/>
<dbReference type="PANTHER" id="PTHR14359:SF6">
    <property type="entry name" value="PHOSPHOPANTOTHENOYLCYSTEINE DECARBOXYLASE"/>
    <property type="match status" value="1"/>
</dbReference>
<accession>A0A2M7G5B2</accession>
<dbReference type="SUPFAM" id="SSF102645">
    <property type="entry name" value="CoaB-like"/>
    <property type="match status" value="1"/>
</dbReference>
<gene>
    <name evidence="3" type="ORF">COW36_10240</name>
</gene>
<dbReference type="GO" id="GO:0004633">
    <property type="term" value="F:phosphopantothenoylcysteine decarboxylase activity"/>
    <property type="evidence" value="ECO:0007669"/>
    <property type="project" value="TreeGrafter"/>
</dbReference>
<evidence type="ECO:0000313" key="4">
    <source>
        <dbReference type="Proteomes" id="UP000231019"/>
    </source>
</evidence>